<dbReference type="AlphaFoldDB" id="A0A4P8XH99"/>
<evidence type="ECO:0000313" key="2">
    <source>
        <dbReference type="Proteomes" id="UP000300879"/>
    </source>
</evidence>
<gene>
    <name evidence="1" type="ORF">E6C60_0970</name>
</gene>
<accession>A0A4P8XH99</accession>
<organism evidence="1 2">
    <name type="scientific">Paenibacillus algicola</name>
    <dbReference type="NCBI Taxonomy" id="2565926"/>
    <lineage>
        <taxon>Bacteria</taxon>
        <taxon>Bacillati</taxon>
        <taxon>Bacillota</taxon>
        <taxon>Bacilli</taxon>
        <taxon>Bacillales</taxon>
        <taxon>Paenibacillaceae</taxon>
        <taxon>Paenibacillus</taxon>
    </lineage>
</organism>
<name>A0A4P8XH99_9BACL</name>
<keyword evidence="2" id="KW-1185">Reference proteome</keyword>
<dbReference type="EMBL" id="CP040396">
    <property type="protein sequence ID" value="QCT01688.1"/>
    <property type="molecule type" value="Genomic_DNA"/>
</dbReference>
<dbReference type="OrthoDB" id="2732603at2"/>
<dbReference type="Proteomes" id="UP000300879">
    <property type="component" value="Chromosome"/>
</dbReference>
<dbReference type="RefSeq" id="WP_138224780.1">
    <property type="nucleotide sequence ID" value="NZ_CP040396.1"/>
</dbReference>
<sequence length="214" mass="24712">MMVSVTSNFSSSSSPLPLHELKVLQEYIHQQNIQIIGNVNPKRRKDIMLSQFFKTHKTQTVKVIRKSSLLGDQELIAKTEAVGRDFVILTTLLRRYWLPFQAIVSAEQPFDQANVPHQPHQQVVYDDELKQKIMLCFGKTVGQKEFLKQQFFDQTFAGHLKVLLNNRLTVETDTQREKVKLTEVGTKGITMLHQGKESFAPWKDIVSIEKQRFS</sequence>
<proteinExistence type="predicted"/>
<dbReference type="KEGG" id="palo:E6C60_0970"/>
<reference evidence="1 2" key="1">
    <citation type="submission" date="2019-05" db="EMBL/GenBank/DDBJ databases">
        <authorList>
            <person name="Chen C."/>
        </authorList>
    </citation>
    <scope>NUCLEOTIDE SEQUENCE [LARGE SCALE GENOMIC DNA]</scope>
    <source>
        <strain evidence="1 2">HB172198</strain>
    </source>
</reference>
<evidence type="ECO:0000313" key="1">
    <source>
        <dbReference type="EMBL" id="QCT01688.1"/>
    </source>
</evidence>
<protein>
    <submittedName>
        <fullName evidence="1">MnxD</fullName>
    </submittedName>
</protein>